<dbReference type="KEGG" id="fae:FAES_1918"/>
<dbReference type="AlphaFoldDB" id="I0K724"/>
<dbReference type="PANTHER" id="PTHR41260:SF1">
    <property type="entry name" value="PROTEIN ECSC"/>
    <property type="match status" value="1"/>
</dbReference>
<organism evidence="1 2">
    <name type="scientific">Fibrella aestuarina BUZ 2</name>
    <dbReference type="NCBI Taxonomy" id="1166018"/>
    <lineage>
        <taxon>Bacteria</taxon>
        <taxon>Pseudomonadati</taxon>
        <taxon>Bacteroidota</taxon>
        <taxon>Cytophagia</taxon>
        <taxon>Cytophagales</taxon>
        <taxon>Spirosomataceae</taxon>
        <taxon>Fibrella</taxon>
    </lineage>
</organism>
<dbReference type="HOGENOM" id="CLU_080978_0_0_10"/>
<name>I0K724_9BACT</name>
<reference evidence="1 2" key="1">
    <citation type="journal article" date="2012" name="J. Bacteriol.">
        <title>Genome Sequence of Fibrella aestuarina BUZ 2T, a Filamentous Marine Bacterium.</title>
        <authorList>
            <person name="Filippini M."/>
            <person name="Qi W."/>
            <person name="Blom J."/>
            <person name="Goesmann A."/>
            <person name="Smits T.H."/>
            <person name="Bagheri H.C."/>
        </authorList>
    </citation>
    <scope>NUCLEOTIDE SEQUENCE [LARGE SCALE GENOMIC DNA]</scope>
    <source>
        <strain evidence="2">BUZ 2T</strain>
    </source>
</reference>
<gene>
    <name evidence="1" type="ORF">FAES_1918</name>
</gene>
<dbReference type="STRING" id="1166018.FAES_1918"/>
<proteinExistence type="predicted"/>
<dbReference type="EMBL" id="HE796683">
    <property type="protein sequence ID" value="CCG99927.1"/>
    <property type="molecule type" value="Genomic_DNA"/>
</dbReference>
<dbReference type="PANTHER" id="PTHR41260">
    <property type="entry name" value="PROTEIN ECSC"/>
    <property type="match status" value="1"/>
</dbReference>
<protein>
    <submittedName>
        <fullName evidence="1">Protein ecsC</fullName>
    </submittedName>
</protein>
<evidence type="ECO:0000313" key="1">
    <source>
        <dbReference type="EMBL" id="CCG99927.1"/>
    </source>
</evidence>
<evidence type="ECO:0000313" key="2">
    <source>
        <dbReference type="Proteomes" id="UP000011058"/>
    </source>
</evidence>
<dbReference type="Pfam" id="PF12787">
    <property type="entry name" value="EcsC"/>
    <property type="match status" value="1"/>
</dbReference>
<accession>I0K724</accession>
<keyword evidence="2" id="KW-1185">Reference proteome</keyword>
<sequence>MKMARRSIKSPGCFVYAIDAGPTGHRHPAMNVPTTPYEEAARREMQTWADQMRRRPSVMNRLAKSLQTRMNRIIPEKVHAVITGAIKHMTRAVLMGSEYTAPTPVLDQSLPECESNVANRIAWYKRVGAAEGGLTGAGGLLIGLADFPLLLSLKMKLLYDIAALYGYDVKDYRERLYALHVFQLAFSSQSRRQAIFAQMERWDEHAHTLPDDINQFDWRTFQQEYRDYIDLAKMLQLVPGIGAVVGVVANWRLIDELGQTAVMAYRMRRLGLATPTTRRLPSVS</sequence>
<dbReference type="eggNOG" id="ENOG502Z89E">
    <property type="taxonomic scope" value="Bacteria"/>
</dbReference>
<dbReference type="Proteomes" id="UP000011058">
    <property type="component" value="Chromosome"/>
</dbReference>
<dbReference type="InterPro" id="IPR024787">
    <property type="entry name" value="EcsC"/>
</dbReference>
<dbReference type="PATRIC" id="fig|1166018.3.peg.3659"/>